<evidence type="ECO:0000313" key="2">
    <source>
        <dbReference type="EMBL" id="BDR55996.1"/>
    </source>
</evidence>
<evidence type="ECO:0000256" key="1">
    <source>
        <dbReference type="SAM" id="Phobius"/>
    </source>
</evidence>
<dbReference type="EMBL" id="AP026801">
    <property type="protein sequence ID" value="BDR55996.1"/>
    <property type="molecule type" value="Genomic_DNA"/>
</dbReference>
<name>A0AAU9DCX3_9LACO</name>
<evidence type="ECO:0008006" key="4">
    <source>
        <dbReference type="Google" id="ProtNLM"/>
    </source>
</evidence>
<protein>
    <recommendedName>
        <fullName evidence="4">Poly-beta-1,6-N-acetyl-D-glucosamine biosynthesis protein PgaD</fullName>
    </recommendedName>
</protein>
<dbReference type="Proteomes" id="UP001321804">
    <property type="component" value="Chromosome"/>
</dbReference>
<keyword evidence="1" id="KW-1133">Transmembrane helix</keyword>
<keyword evidence="1" id="KW-0472">Membrane</keyword>
<dbReference type="RefSeq" id="WP_317697815.1">
    <property type="nucleotide sequence ID" value="NZ_AP026801.1"/>
</dbReference>
<organism evidence="2 3">
    <name type="scientific">Xylocopilactobacillus apis</name>
    <dbReference type="NCBI Taxonomy" id="2932183"/>
    <lineage>
        <taxon>Bacteria</taxon>
        <taxon>Bacillati</taxon>
        <taxon>Bacillota</taxon>
        <taxon>Bacilli</taxon>
        <taxon>Lactobacillales</taxon>
        <taxon>Lactobacillaceae</taxon>
        <taxon>Xylocopilactobacillus</taxon>
    </lineage>
</organism>
<sequence>MKNRNAKLVNDDYFKQGHWGLKICQTLVAIIGWCGVLFPFFWVLSPIWWPSFAKKINIAHYADEIQLLKFLGLFFIGYFIFIVIFYFCVTLWNNRRFSHTLDRYTVPDQEKLKNREQVLEEAWKERFGSIEQRHELKFYSVPPEKNLDTHFTERLFKEHEV</sequence>
<dbReference type="AlphaFoldDB" id="A0AAU9DCX3"/>
<evidence type="ECO:0000313" key="3">
    <source>
        <dbReference type="Proteomes" id="UP001321804"/>
    </source>
</evidence>
<dbReference type="KEGG" id="xak:KIMC2_05580"/>
<reference evidence="2 3" key="1">
    <citation type="journal article" date="2023" name="Microbiol. Spectr.">
        <title>Symbiosis of Carpenter Bees with Uncharacterized Lactic Acid Bacteria Showing NAD Auxotrophy.</title>
        <authorList>
            <person name="Kawasaki S."/>
            <person name="Ozawa K."/>
            <person name="Mori T."/>
            <person name="Yamamoto A."/>
            <person name="Ito M."/>
            <person name="Ohkuma M."/>
            <person name="Sakamoto M."/>
            <person name="Matsutani M."/>
        </authorList>
    </citation>
    <scope>NUCLEOTIDE SEQUENCE [LARGE SCALE GENOMIC DNA]</scope>
    <source>
        <strain evidence="2 3">KimC2</strain>
    </source>
</reference>
<keyword evidence="1" id="KW-0812">Transmembrane</keyword>
<accession>A0AAU9DCX3</accession>
<feature type="transmembrane region" description="Helical" evidence="1">
    <location>
        <begin position="21"/>
        <end position="44"/>
    </location>
</feature>
<feature type="transmembrane region" description="Helical" evidence="1">
    <location>
        <begin position="70"/>
        <end position="93"/>
    </location>
</feature>
<keyword evidence="3" id="KW-1185">Reference proteome</keyword>
<proteinExistence type="predicted"/>
<gene>
    <name evidence="2" type="primary">yijF</name>
    <name evidence="2" type="ORF">KIMC2_05580</name>
</gene>